<comment type="caution">
    <text evidence="1">The sequence shown here is derived from an EMBL/GenBank/DDBJ whole genome shotgun (WGS) entry which is preliminary data.</text>
</comment>
<dbReference type="AlphaFoldDB" id="A0A7C4U785"/>
<reference evidence="1" key="1">
    <citation type="journal article" date="2020" name="mSystems">
        <title>Genome- and Community-Level Interaction Insights into Carbon Utilization and Element Cycling Functions of Hydrothermarchaeota in Hydrothermal Sediment.</title>
        <authorList>
            <person name="Zhou Z."/>
            <person name="Liu Y."/>
            <person name="Xu W."/>
            <person name="Pan J."/>
            <person name="Luo Z.H."/>
            <person name="Li M."/>
        </authorList>
    </citation>
    <scope>NUCLEOTIDE SEQUENCE [LARGE SCALE GENOMIC DNA]</scope>
    <source>
        <strain evidence="1">SpSt-780</strain>
    </source>
</reference>
<dbReference type="EMBL" id="DTHG01000062">
    <property type="protein sequence ID" value="HGW91856.1"/>
    <property type="molecule type" value="Genomic_DNA"/>
</dbReference>
<gene>
    <name evidence="1" type="ORF">ENV67_04870</name>
</gene>
<proteinExistence type="predicted"/>
<organism evidence="1">
    <name type="scientific">candidate division WOR-3 bacterium</name>
    <dbReference type="NCBI Taxonomy" id="2052148"/>
    <lineage>
        <taxon>Bacteria</taxon>
        <taxon>Bacteria division WOR-3</taxon>
    </lineage>
</organism>
<evidence type="ECO:0000313" key="1">
    <source>
        <dbReference type="EMBL" id="HGW91856.1"/>
    </source>
</evidence>
<accession>A0A7C4U785</accession>
<sequence length="114" mass="13622">MLGGNNQEFYNIYSSEDISEEEKERLFEKIAKDIVERRLGIPAIMFLESIKPLSFVGSQIMIMMNPFIQALFNIKSYWMFSVLFEKRENVECLIKKIERRLDEQKRGFEKDTRN</sequence>
<protein>
    <submittedName>
        <fullName evidence="1">Uncharacterized protein</fullName>
    </submittedName>
</protein>
<name>A0A7C4U785_UNCW3</name>